<protein>
    <recommendedName>
        <fullName evidence="4">U1-C C2H2-type zinc finger domain-containing protein</fullName>
    </recommendedName>
</protein>
<organism evidence="5 6">
    <name type="scientific">Rhodnius prolixus</name>
    <name type="common">Triatomid bug</name>
    <dbReference type="NCBI Taxonomy" id="13249"/>
    <lineage>
        <taxon>Eukaryota</taxon>
        <taxon>Metazoa</taxon>
        <taxon>Ecdysozoa</taxon>
        <taxon>Arthropoda</taxon>
        <taxon>Hexapoda</taxon>
        <taxon>Insecta</taxon>
        <taxon>Pterygota</taxon>
        <taxon>Neoptera</taxon>
        <taxon>Paraneoptera</taxon>
        <taxon>Hemiptera</taxon>
        <taxon>Heteroptera</taxon>
        <taxon>Panheteroptera</taxon>
        <taxon>Cimicomorpha</taxon>
        <taxon>Reduviidae</taxon>
        <taxon>Triatominae</taxon>
        <taxon>Rhodnius</taxon>
    </lineage>
</organism>
<accession>A0ABL0E2U9</accession>
<keyword evidence="3" id="KW-0862">Zinc</keyword>
<name>A0ABL0E2U9_RHOPR</name>
<evidence type="ECO:0000256" key="3">
    <source>
        <dbReference type="ARBA" id="ARBA00022833"/>
    </source>
</evidence>
<evidence type="ECO:0000256" key="1">
    <source>
        <dbReference type="ARBA" id="ARBA00022723"/>
    </source>
</evidence>
<evidence type="ECO:0000313" key="5">
    <source>
        <dbReference type="EnsemblMetazoa" id="RPRC009582.P42"/>
    </source>
</evidence>
<reference evidence="5" key="1">
    <citation type="submission" date="2025-05" db="UniProtKB">
        <authorList>
            <consortium name="EnsemblMetazoa"/>
        </authorList>
    </citation>
    <scope>IDENTIFICATION</scope>
</reference>
<dbReference type="InterPro" id="IPR013085">
    <property type="entry name" value="U1-CZ_Znf_C2H2"/>
</dbReference>
<keyword evidence="2" id="KW-0863">Zinc-finger</keyword>
<feature type="domain" description="U1-C C2H2-type zinc finger" evidence="4">
    <location>
        <begin position="125"/>
        <end position="155"/>
    </location>
</feature>
<sequence>MNQNLPNFQRIWNYNNGWNQNNNFQNTRPIINHNRGWHSQRNQMRNVSVDPNRSHVNNFSNKKPIGGLTANAVILKIMTILCEKKKNDPNRAKSNPSLTKLLKREPLPPFTGTTCIGEEVITEGFFCKYCKLYLADKEQSDKHLLTKNHHRNFVERLKVDNLNSLELNEVRDHLK</sequence>
<proteinExistence type="predicted"/>
<keyword evidence="1" id="KW-0479">Metal-binding</keyword>
<evidence type="ECO:0000313" key="6">
    <source>
        <dbReference type="Proteomes" id="UP000015103"/>
    </source>
</evidence>
<dbReference type="Proteomes" id="UP000015103">
    <property type="component" value="Unassembled WGS sequence"/>
</dbReference>
<keyword evidence="6" id="KW-1185">Reference proteome</keyword>
<dbReference type="EnsemblMetazoa" id="RPRC009582.R42">
    <property type="protein sequence ID" value="RPRC009582.P42"/>
    <property type="gene ID" value="RPRC009582"/>
</dbReference>
<evidence type="ECO:0000259" key="4">
    <source>
        <dbReference type="Pfam" id="PF06220"/>
    </source>
</evidence>
<dbReference type="EMBL" id="ACPB03000870">
    <property type="status" value="NOT_ANNOTATED_CDS"/>
    <property type="molecule type" value="Genomic_DNA"/>
</dbReference>
<evidence type="ECO:0000256" key="2">
    <source>
        <dbReference type="ARBA" id="ARBA00022771"/>
    </source>
</evidence>
<dbReference type="Pfam" id="PF06220">
    <property type="entry name" value="zf-U1"/>
    <property type="match status" value="1"/>
</dbReference>